<dbReference type="Gene3D" id="3.40.50.300">
    <property type="entry name" value="P-loop containing nucleotide triphosphate hydrolases"/>
    <property type="match status" value="1"/>
</dbReference>
<sequence length="205" mass="22233">MSLTLSAPIDNAAPFIIPDDAIIGSHSDFEVVFLGPVGIGKTTAVRTLSSVPAVSSEVLAVSGEDFVAQEKKTTTVGIDMGMWERPDGSQVALFGTAGQDRFHSSRTPAHNPEAGIALMLFGYEHMLREQLELWVDILDQKRALHRTVVGVNFVSQDEPDPLPTVRKILNSMELGDIPALMVDPRDPGDVASIVESALQRVERFL</sequence>
<evidence type="ECO:0000313" key="1">
    <source>
        <dbReference type="EMBL" id="AQQ14824.1"/>
    </source>
</evidence>
<evidence type="ECO:0000313" key="2">
    <source>
        <dbReference type="Proteomes" id="UP000217209"/>
    </source>
</evidence>
<gene>
    <name evidence="1" type="ORF">CGLAU_04250</name>
</gene>
<dbReference type="Proteomes" id="UP000217209">
    <property type="component" value="Chromosome"/>
</dbReference>
<dbReference type="InterPro" id="IPR052705">
    <property type="entry name" value="Gliding_Motility_GTPase"/>
</dbReference>
<dbReference type="RefSeq" id="WP_095659609.1">
    <property type="nucleotide sequence ID" value="NZ_CP019688.1"/>
</dbReference>
<reference evidence="1 2" key="1">
    <citation type="submission" date="2016-12" db="EMBL/GenBank/DDBJ databases">
        <authorList>
            <person name="Song W.-J."/>
            <person name="Kurnit D.M."/>
        </authorList>
    </citation>
    <scope>NUCLEOTIDE SEQUENCE [LARGE SCALE GENOMIC DNA]</scope>
    <source>
        <strain evidence="1 2">DSM 30827</strain>
    </source>
</reference>
<dbReference type="PANTHER" id="PTHR42708:SF1">
    <property type="entry name" value="GLIDING MOTILITY PROTEIN MGLA"/>
    <property type="match status" value="1"/>
</dbReference>
<dbReference type="KEGG" id="cgv:CGLAU_04250"/>
<name>A0A1Q2HVG4_9CORY</name>
<dbReference type="AlphaFoldDB" id="A0A1Q2HVG4"/>
<dbReference type="SUPFAM" id="SSF52540">
    <property type="entry name" value="P-loop containing nucleoside triphosphate hydrolases"/>
    <property type="match status" value="1"/>
</dbReference>
<dbReference type="PANTHER" id="PTHR42708">
    <property type="entry name" value="ATP/GTP-BINDING PROTEIN-RELATED"/>
    <property type="match status" value="1"/>
</dbReference>
<proteinExistence type="predicted"/>
<organism evidence="1 2">
    <name type="scientific">Corynebacterium glaucum</name>
    <dbReference type="NCBI Taxonomy" id="187491"/>
    <lineage>
        <taxon>Bacteria</taxon>
        <taxon>Bacillati</taxon>
        <taxon>Actinomycetota</taxon>
        <taxon>Actinomycetes</taxon>
        <taxon>Mycobacteriales</taxon>
        <taxon>Corynebacteriaceae</taxon>
        <taxon>Corynebacterium</taxon>
    </lineage>
</organism>
<dbReference type="EMBL" id="CP019688">
    <property type="protein sequence ID" value="AQQ14824.1"/>
    <property type="molecule type" value="Genomic_DNA"/>
</dbReference>
<dbReference type="OrthoDB" id="4319884at2"/>
<protein>
    <submittedName>
        <fullName evidence="1">Uncharacterized protein</fullName>
    </submittedName>
</protein>
<keyword evidence="2" id="KW-1185">Reference proteome</keyword>
<dbReference type="InterPro" id="IPR027417">
    <property type="entry name" value="P-loop_NTPase"/>
</dbReference>
<accession>A0A1Q2HVG4</accession>